<dbReference type="SUPFAM" id="SSF48576">
    <property type="entry name" value="Terpenoid synthases"/>
    <property type="match status" value="1"/>
</dbReference>
<dbReference type="PANTHER" id="PTHR35201:SF4">
    <property type="entry name" value="BETA-PINACENE SYNTHASE-RELATED"/>
    <property type="match status" value="1"/>
</dbReference>
<evidence type="ECO:0000256" key="3">
    <source>
        <dbReference type="ARBA" id="ARBA00022723"/>
    </source>
</evidence>
<dbReference type="GO" id="GO:0046872">
    <property type="term" value="F:metal ion binding"/>
    <property type="evidence" value="ECO:0007669"/>
    <property type="project" value="UniProtKB-KW"/>
</dbReference>
<dbReference type="EC" id="4.2.3.-" evidence="6"/>
<dbReference type="SFLD" id="SFLDS00005">
    <property type="entry name" value="Isoprenoid_Synthase_Type_I"/>
    <property type="match status" value="1"/>
</dbReference>
<evidence type="ECO:0000256" key="4">
    <source>
        <dbReference type="ARBA" id="ARBA00022842"/>
    </source>
</evidence>
<evidence type="ECO:0000313" key="7">
    <source>
        <dbReference type="EMBL" id="KAG2114146.1"/>
    </source>
</evidence>
<name>A0A9P7FFA8_9AGAM</name>
<gene>
    <name evidence="7" type="ORF">F5147DRAFT_743929</name>
</gene>
<comment type="caution">
    <text evidence="7">The sequence shown here is derived from an EMBL/GenBank/DDBJ whole genome shotgun (WGS) entry which is preliminary data.</text>
</comment>
<dbReference type="PANTHER" id="PTHR35201">
    <property type="entry name" value="TERPENE SYNTHASE"/>
    <property type="match status" value="1"/>
</dbReference>
<dbReference type="Proteomes" id="UP000823399">
    <property type="component" value="Unassembled WGS sequence"/>
</dbReference>
<dbReference type="EMBL" id="JABBWM010000010">
    <property type="protein sequence ID" value="KAG2114146.1"/>
    <property type="molecule type" value="Genomic_DNA"/>
</dbReference>
<accession>A0A9P7FFA8</accession>
<dbReference type="AlphaFoldDB" id="A0A9P7FFA8"/>
<keyword evidence="8" id="KW-1185">Reference proteome</keyword>
<dbReference type="GO" id="GO:0008299">
    <property type="term" value="P:isoprenoid biosynthetic process"/>
    <property type="evidence" value="ECO:0007669"/>
    <property type="project" value="UniProtKB-ARBA"/>
</dbReference>
<keyword evidence="4 6" id="KW-0460">Magnesium</keyword>
<comment type="similarity">
    <text evidence="2 6">Belongs to the terpene synthase family.</text>
</comment>
<dbReference type="OrthoDB" id="2861623at2759"/>
<comment type="cofactor">
    <cofactor evidence="1 6">
        <name>Mg(2+)</name>
        <dbReference type="ChEBI" id="CHEBI:18420"/>
    </cofactor>
</comment>
<evidence type="ECO:0000313" key="8">
    <source>
        <dbReference type="Proteomes" id="UP000823399"/>
    </source>
</evidence>
<keyword evidence="5 6" id="KW-0456">Lyase</keyword>
<proteinExistence type="inferred from homology"/>
<dbReference type="SFLD" id="SFLDG01020">
    <property type="entry name" value="Terpene_Cyclase_Like_2"/>
    <property type="match status" value="1"/>
</dbReference>
<protein>
    <recommendedName>
        <fullName evidence="6">Terpene synthase</fullName>
        <ecNumber evidence="6">4.2.3.-</ecNumber>
    </recommendedName>
</protein>
<evidence type="ECO:0000256" key="1">
    <source>
        <dbReference type="ARBA" id="ARBA00001946"/>
    </source>
</evidence>
<evidence type="ECO:0000256" key="2">
    <source>
        <dbReference type="ARBA" id="ARBA00006333"/>
    </source>
</evidence>
<dbReference type="GO" id="GO:0010333">
    <property type="term" value="F:terpene synthase activity"/>
    <property type="evidence" value="ECO:0007669"/>
    <property type="project" value="InterPro"/>
</dbReference>
<dbReference type="Pfam" id="PF19086">
    <property type="entry name" value="Terpene_syn_C_2"/>
    <property type="match status" value="1"/>
</dbReference>
<keyword evidence="3 6" id="KW-0479">Metal-binding</keyword>
<evidence type="ECO:0000256" key="5">
    <source>
        <dbReference type="ARBA" id="ARBA00023239"/>
    </source>
</evidence>
<organism evidence="7 8">
    <name type="scientific">Suillus discolor</name>
    <dbReference type="NCBI Taxonomy" id="1912936"/>
    <lineage>
        <taxon>Eukaryota</taxon>
        <taxon>Fungi</taxon>
        <taxon>Dikarya</taxon>
        <taxon>Basidiomycota</taxon>
        <taxon>Agaricomycotina</taxon>
        <taxon>Agaricomycetes</taxon>
        <taxon>Agaricomycetidae</taxon>
        <taxon>Boletales</taxon>
        <taxon>Suillineae</taxon>
        <taxon>Suillaceae</taxon>
        <taxon>Suillus</taxon>
    </lineage>
</organism>
<evidence type="ECO:0000256" key="6">
    <source>
        <dbReference type="RuleBase" id="RU366034"/>
    </source>
</evidence>
<dbReference type="Gene3D" id="1.10.600.10">
    <property type="entry name" value="Farnesyl Diphosphate Synthase"/>
    <property type="match status" value="1"/>
</dbReference>
<sequence length="343" mass="39084">MLATVANTTTPDTESSQFILPDLINDCHYPVRQNPHYDAAYHASVQWLMDVAQLVEPEIRGYIDMDANGLGVVCYPDADAFHLQVCSDFLNWIFVIDDWMESGVVDARKVHETCISVFRDPINFDTERVDGKMCKSFFSRFKETAGPGCTQRFIDASELYFAAVAKQVDDCAKGHVYDIGSYIALRRHMGAMRLFFNLIEFAARIDLPDEVVSHPVVKALEDATNDHVCWHNDILSYNKEQSRGHAPWENIVPVIMYERGLDLQGAMDYAGQMCKDAIQRFDSNRAMLPSWGEEVDRQVAIYIEGLQHWIAGSLRWHFDCARYAVSPDRIIKLLPKRPYKCGA</sequence>
<dbReference type="InterPro" id="IPR034686">
    <property type="entry name" value="Terpene_cyclase-like_2"/>
</dbReference>
<dbReference type="InterPro" id="IPR008949">
    <property type="entry name" value="Isoprenoid_synthase_dom_sf"/>
</dbReference>
<reference evidence="7" key="1">
    <citation type="journal article" date="2020" name="New Phytol.">
        <title>Comparative genomics reveals dynamic genome evolution in host specialist ectomycorrhizal fungi.</title>
        <authorList>
            <person name="Lofgren L.A."/>
            <person name="Nguyen N.H."/>
            <person name="Vilgalys R."/>
            <person name="Ruytinx J."/>
            <person name="Liao H.L."/>
            <person name="Branco S."/>
            <person name="Kuo A."/>
            <person name="LaButti K."/>
            <person name="Lipzen A."/>
            <person name="Andreopoulos W."/>
            <person name="Pangilinan J."/>
            <person name="Riley R."/>
            <person name="Hundley H."/>
            <person name="Na H."/>
            <person name="Barry K."/>
            <person name="Grigoriev I.V."/>
            <person name="Stajich J.E."/>
            <person name="Kennedy P.G."/>
        </authorList>
    </citation>
    <scope>NUCLEOTIDE SEQUENCE</scope>
    <source>
        <strain evidence="7">FC423</strain>
    </source>
</reference>
<dbReference type="RefSeq" id="XP_041296259.1">
    <property type="nucleotide sequence ID" value="XM_041439638.1"/>
</dbReference>
<dbReference type="GeneID" id="64701897"/>